<evidence type="ECO:0000256" key="12">
    <source>
        <dbReference type="ARBA" id="ARBA00042372"/>
    </source>
</evidence>
<keyword evidence="3" id="KW-0819">tRNA processing</keyword>
<evidence type="ECO:0000256" key="9">
    <source>
        <dbReference type="ARBA" id="ARBA00038945"/>
    </source>
</evidence>
<evidence type="ECO:0000256" key="6">
    <source>
        <dbReference type="ARBA" id="ARBA00036916"/>
    </source>
</evidence>
<dbReference type="GO" id="GO:0000455">
    <property type="term" value="P:enzyme-directed rRNA pseudouridine synthesis"/>
    <property type="evidence" value="ECO:0007669"/>
    <property type="project" value="TreeGrafter"/>
</dbReference>
<dbReference type="GO" id="GO:0008033">
    <property type="term" value="P:tRNA processing"/>
    <property type="evidence" value="ECO:0007669"/>
    <property type="project" value="UniProtKB-KW"/>
</dbReference>
<evidence type="ECO:0000259" key="16">
    <source>
        <dbReference type="Pfam" id="PF00849"/>
    </source>
</evidence>
<dbReference type="EMBL" id="QUOU01000001">
    <property type="protein sequence ID" value="REL28296.1"/>
    <property type="molecule type" value="Genomic_DNA"/>
</dbReference>
<sequence length="228" mass="25509">MVANPDFIYRPPMSPYLDIIYQDDDLVVLNKQSGILSVPGRLAEHQDCLQHRVMSVLPTATIVHRLDMATSGIIVMALNKAAHVDISRQFEKRLTQKSYLARVYGQLSEIAGEVDLPLICDWPNRPKQKVDFEHGKKALTKYQLIAQESETALVELTPVTGRSHQLRVHMLSLGHPIIGDRLYAHDKALALSNRLQLHAKSLTLAHPVTKEALTFTAPCVFEGHIPQA</sequence>
<dbReference type="GO" id="GO:0160151">
    <property type="term" value="F:tRNA pseudouridine(32) synthase activity"/>
    <property type="evidence" value="ECO:0007669"/>
    <property type="project" value="UniProtKB-EC"/>
</dbReference>
<dbReference type="PANTHER" id="PTHR21600">
    <property type="entry name" value="MITOCHONDRIAL RNA PSEUDOURIDINE SYNTHASE"/>
    <property type="match status" value="1"/>
</dbReference>
<dbReference type="InterPro" id="IPR020103">
    <property type="entry name" value="PsdUridine_synth_cat_dom_sf"/>
</dbReference>
<evidence type="ECO:0000313" key="17">
    <source>
        <dbReference type="EMBL" id="REL28296.1"/>
    </source>
</evidence>
<dbReference type="InterPro" id="IPR006145">
    <property type="entry name" value="PsdUridine_synth_RsuA/RluA"/>
</dbReference>
<evidence type="ECO:0000313" key="18">
    <source>
        <dbReference type="Proteomes" id="UP000256478"/>
    </source>
</evidence>
<evidence type="ECO:0000256" key="7">
    <source>
        <dbReference type="ARBA" id="ARBA00037305"/>
    </source>
</evidence>
<dbReference type="NCBIfam" id="NF007543">
    <property type="entry name" value="PRK10158.1"/>
    <property type="match status" value="1"/>
</dbReference>
<comment type="function">
    <text evidence="7">Dual specificity enzyme that catalyzes the synthesis of pseudouridine from uracil-746 in 23S ribosomal RNA and from uracil-32 in the anticodon stem and loop of transfer RNAs.</text>
</comment>
<dbReference type="PANTHER" id="PTHR21600:SF91">
    <property type="entry name" value="DUAL-SPECIFICITY RNA PSEUDOURIDINE SYNTHASE RLUA"/>
    <property type="match status" value="1"/>
</dbReference>
<dbReference type="Proteomes" id="UP000256478">
    <property type="component" value="Unassembled WGS sequence"/>
</dbReference>
<evidence type="ECO:0000256" key="13">
    <source>
        <dbReference type="ARBA" id="ARBA00042844"/>
    </source>
</evidence>
<evidence type="ECO:0000256" key="2">
    <source>
        <dbReference type="ARBA" id="ARBA00022552"/>
    </source>
</evidence>
<evidence type="ECO:0000256" key="14">
    <source>
        <dbReference type="ARBA" id="ARBA00042883"/>
    </source>
</evidence>
<evidence type="ECO:0000256" key="1">
    <source>
        <dbReference type="ARBA" id="ARBA00010876"/>
    </source>
</evidence>
<feature type="domain" description="Pseudouridine synthase RsuA/RluA-like" evidence="16">
    <location>
        <begin position="25"/>
        <end position="171"/>
    </location>
</feature>
<comment type="similarity">
    <text evidence="1">Belongs to the pseudouridine synthase RluA family.</text>
</comment>
<dbReference type="InterPro" id="IPR050188">
    <property type="entry name" value="RluA_PseudoU_synthase"/>
</dbReference>
<comment type="catalytic activity">
    <reaction evidence="5">
        <text>uridine(32) in tRNA = pseudouridine(32) in tRNA</text>
        <dbReference type="Rhea" id="RHEA:42544"/>
        <dbReference type="Rhea" id="RHEA-COMP:10107"/>
        <dbReference type="Rhea" id="RHEA-COMP:10108"/>
        <dbReference type="ChEBI" id="CHEBI:65314"/>
        <dbReference type="ChEBI" id="CHEBI:65315"/>
        <dbReference type="EC" id="5.4.99.28"/>
    </reaction>
</comment>
<evidence type="ECO:0000256" key="5">
    <source>
        <dbReference type="ARBA" id="ARBA00036184"/>
    </source>
</evidence>
<dbReference type="GO" id="GO:0003723">
    <property type="term" value="F:RNA binding"/>
    <property type="evidence" value="ECO:0007669"/>
    <property type="project" value="InterPro"/>
</dbReference>
<gene>
    <name evidence="17" type="primary">rluA</name>
    <name evidence="17" type="ORF">DXX93_18130</name>
</gene>
<organism evidence="17 18">
    <name type="scientific">Thalassotalea euphylliae</name>
    <dbReference type="NCBI Taxonomy" id="1655234"/>
    <lineage>
        <taxon>Bacteria</taxon>
        <taxon>Pseudomonadati</taxon>
        <taxon>Pseudomonadota</taxon>
        <taxon>Gammaproteobacteria</taxon>
        <taxon>Alteromonadales</taxon>
        <taxon>Colwelliaceae</taxon>
        <taxon>Thalassotalea</taxon>
    </lineage>
</organism>
<dbReference type="InterPro" id="IPR006224">
    <property type="entry name" value="PsdUridine_synth_RluA-like_CS"/>
</dbReference>
<protein>
    <recommendedName>
        <fullName evidence="10">Dual-specificity RNA pseudouridine synthase RluA</fullName>
        <ecNumber evidence="8">5.4.99.28</ecNumber>
        <ecNumber evidence="9">5.4.99.29</ecNumber>
    </recommendedName>
    <alternativeName>
        <fullName evidence="11">23S rRNA pseudouridine(746) synthase</fullName>
    </alternativeName>
    <alternativeName>
        <fullName evidence="14">Ribosomal large subunit pseudouridine synthase A</fullName>
    </alternativeName>
    <alternativeName>
        <fullName evidence="13">rRNA pseudouridylate synthase A</fullName>
    </alternativeName>
    <alternativeName>
        <fullName evidence="15">rRNA-uridine isomerase A</fullName>
    </alternativeName>
    <alternativeName>
        <fullName evidence="12">tRNA pseudouridine(32) synthase</fullName>
    </alternativeName>
</protein>
<keyword evidence="2" id="KW-0698">rRNA processing</keyword>
<name>A0A3E0TUE4_9GAMM</name>
<keyword evidence="4" id="KW-0413">Isomerase</keyword>
<dbReference type="GO" id="GO:0160142">
    <property type="term" value="F:23S rRNA pseudouridine(746) synthase activity"/>
    <property type="evidence" value="ECO:0007669"/>
    <property type="project" value="UniProtKB-EC"/>
</dbReference>
<proteinExistence type="inferred from homology"/>
<evidence type="ECO:0000256" key="4">
    <source>
        <dbReference type="ARBA" id="ARBA00023235"/>
    </source>
</evidence>
<accession>A0A3E0TUE4</accession>
<dbReference type="EC" id="5.4.99.28" evidence="8"/>
<dbReference type="EC" id="5.4.99.29" evidence="9"/>
<evidence type="ECO:0000256" key="10">
    <source>
        <dbReference type="ARBA" id="ARBA00039988"/>
    </source>
</evidence>
<dbReference type="FunFam" id="3.30.2350.10:FF:000005">
    <property type="entry name" value="Pseudouridine synthase"/>
    <property type="match status" value="1"/>
</dbReference>
<dbReference type="AlphaFoldDB" id="A0A3E0TUE4"/>
<evidence type="ECO:0000256" key="11">
    <source>
        <dbReference type="ARBA" id="ARBA00041266"/>
    </source>
</evidence>
<dbReference type="OrthoDB" id="9785808at2"/>
<comment type="catalytic activity">
    <reaction evidence="6">
        <text>uridine(746) in 23S rRNA = pseudouridine(746) in 23S rRNA</text>
        <dbReference type="Rhea" id="RHEA:42548"/>
        <dbReference type="Rhea" id="RHEA-COMP:10109"/>
        <dbReference type="Rhea" id="RHEA-COMP:10110"/>
        <dbReference type="ChEBI" id="CHEBI:65314"/>
        <dbReference type="ChEBI" id="CHEBI:65315"/>
        <dbReference type="EC" id="5.4.99.29"/>
    </reaction>
</comment>
<dbReference type="CDD" id="cd02869">
    <property type="entry name" value="PseudoU_synth_RluA_like"/>
    <property type="match status" value="1"/>
</dbReference>
<dbReference type="Gene3D" id="3.30.2350.10">
    <property type="entry name" value="Pseudouridine synthase"/>
    <property type="match status" value="1"/>
</dbReference>
<evidence type="ECO:0000256" key="8">
    <source>
        <dbReference type="ARBA" id="ARBA00038944"/>
    </source>
</evidence>
<evidence type="ECO:0000256" key="3">
    <source>
        <dbReference type="ARBA" id="ARBA00022694"/>
    </source>
</evidence>
<reference evidence="17 18" key="1">
    <citation type="submission" date="2018-08" db="EMBL/GenBank/DDBJ databases">
        <title>Thalassotalea euphylliae genome.</title>
        <authorList>
            <person name="Summers S."/>
            <person name="Rice S.A."/>
            <person name="Freckelton M.L."/>
            <person name="Nedved B.T."/>
            <person name="Hadfield M.G."/>
        </authorList>
    </citation>
    <scope>NUCLEOTIDE SEQUENCE [LARGE SCALE GENOMIC DNA]</scope>
    <source>
        <strain evidence="17 18">H1</strain>
    </source>
</reference>
<dbReference type="SUPFAM" id="SSF55120">
    <property type="entry name" value="Pseudouridine synthase"/>
    <property type="match status" value="1"/>
</dbReference>
<comment type="caution">
    <text evidence="17">The sequence shown here is derived from an EMBL/GenBank/DDBJ whole genome shotgun (WGS) entry which is preliminary data.</text>
</comment>
<evidence type="ECO:0000256" key="15">
    <source>
        <dbReference type="ARBA" id="ARBA00043143"/>
    </source>
</evidence>
<dbReference type="PROSITE" id="PS01129">
    <property type="entry name" value="PSI_RLU"/>
    <property type="match status" value="1"/>
</dbReference>
<dbReference type="Pfam" id="PF00849">
    <property type="entry name" value="PseudoU_synth_2"/>
    <property type="match status" value="1"/>
</dbReference>
<dbReference type="RefSeq" id="WP_116009336.1">
    <property type="nucleotide sequence ID" value="NZ_QUOU01000001.1"/>
</dbReference>